<proteinExistence type="predicted"/>
<sequence length="57" mass="5962">MGAGIEWIANLGMLWSHQKGHSAQKAPQQAEDGSGRLMQQSRTGAIRSPTEITAGGG</sequence>
<comment type="caution">
    <text evidence="2">The sequence shown here is derived from an EMBL/GenBank/DDBJ whole genome shotgun (WGS) entry which is preliminary data.</text>
</comment>
<evidence type="ECO:0000313" key="2">
    <source>
        <dbReference type="EMBL" id="PAA63027.1"/>
    </source>
</evidence>
<feature type="non-terminal residue" evidence="2">
    <location>
        <position position="57"/>
    </location>
</feature>
<reference evidence="2 3" key="1">
    <citation type="submission" date="2017-06" db="EMBL/GenBank/DDBJ databases">
        <title>A platform for efficient transgenesis in Macrostomum lignano, a flatworm model organism for stem cell research.</title>
        <authorList>
            <person name="Berezikov E."/>
        </authorList>
    </citation>
    <scope>NUCLEOTIDE SEQUENCE [LARGE SCALE GENOMIC DNA]</scope>
    <source>
        <strain evidence="2">DV1</strain>
        <tissue evidence="2">Whole organism</tissue>
    </source>
</reference>
<dbReference type="Proteomes" id="UP000215902">
    <property type="component" value="Unassembled WGS sequence"/>
</dbReference>
<feature type="region of interest" description="Disordered" evidence="1">
    <location>
        <begin position="18"/>
        <end position="57"/>
    </location>
</feature>
<evidence type="ECO:0000256" key="1">
    <source>
        <dbReference type="SAM" id="MobiDB-lite"/>
    </source>
</evidence>
<name>A0A267EQ76_9PLAT</name>
<evidence type="ECO:0000313" key="3">
    <source>
        <dbReference type="Proteomes" id="UP000215902"/>
    </source>
</evidence>
<protein>
    <submittedName>
        <fullName evidence="2">Uncharacterized protein</fullName>
    </submittedName>
</protein>
<organism evidence="2 3">
    <name type="scientific">Macrostomum lignano</name>
    <dbReference type="NCBI Taxonomy" id="282301"/>
    <lineage>
        <taxon>Eukaryota</taxon>
        <taxon>Metazoa</taxon>
        <taxon>Spiralia</taxon>
        <taxon>Lophotrochozoa</taxon>
        <taxon>Platyhelminthes</taxon>
        <taxon>Rhabditophora</taxon>
        <taxon>Macrostomorpha</taxon>
        <taxon>Macrostomida</taxon>
        <taxon>Macrostomidae</taxon>
        <taxon>Macrostomum</taxon>
    </lineage>
</organism>
<accession>A0A267EQ76</accession>
<dbReference type="EMBL" id="NIVC01001880">
    <property type="protein sequence ID" value="PAA63027.1"/>
    <property type="molecule type" value="Genomic_DNA"/>
</dbReference>
<keyword evidence="3" id="KW-1185">Reference proteome</keyword>
<dbReference type="AlphaFoldDB" id="A0A267EQ76"/>
<gene>
    <name evidence="2" type="ORF">BOX15_Mlig006163g1</name>
</gene>